<dbReference type="EMBL" id="VNHY01000001">
    <property type="protein sequence ID" value="TYP95230.1"/>
    <property type="molecule type" value="Genomic_DNA"/>
</dbReference>
<evidence type="ECO:0000313" key="3">
    <source>
        <dbReference type="Proteomes" id="UP000324595"/>
    </source>
</evidence>
<dbReference type="Gene3D" id="3.40.630.10">
    <property type="entry name" value="Zn peptidases"/>
    <property type="match status" value="1"/>
</dbReference>
<dbReference type="InterPro" id="IPR007484">
    <property type="entry name" value="Peptidase_M28"/>
</dbReference>
<dbReference type="Pfam" id="PF04389">
    <property type="entry name" value="Peptidase_M28"/>
    <property type="match status" value="1"/>
</dbReference>
<dbReference type="Proteomes" id="UP000324595">
    <property type="component" value="Unassembled WGS sequence"/>
</dbReference>
<accession>A0A5D3YMU7</accession>
<dbReference type="SUPFAM" id="SSF53187">
    <property type="entry name" value="Zn-dependent exopeptidases"/>
    <property type="match status" value="1"/>
</dbReference>
<evidence type="ECO:0000259" key="1">
    <source>
        <dbReference type="Pfam" id="PF04389"/>
    </source>
</evidence>
<comment type="caution">
    <text evidence="2">The sequence shown here is derived from an EMBL/GenBank/DDBJ whole genome shotgun (WGS) entry which is preliminary data.</text>
</comment>
<feature type="domain" description="Peptidase M28" evidence="1">
    <location>
        <begin position="48"/>
        <end position="128"/>
    </location>
</feature>
<evidence type="ECO:0000313" key="2">
    <source>
        <dbReference type="EMBL" id="TYP95230.1"/>
    </source>
</evidence>
<keyword evidence="3" id="KW-1185">Reference proteome</keyword>
<dbReference type="RefSeq" id="WP_148897909.1">
    <property type="nucleotide sequence ID" value="NZ_VNHY01000001.1"/>
</dbReference>
<dbReference type="OrthoDB" id="1523247at2"/>
<proteinExistence type="predicted"/>
<gene>
    <name evidence="2" type="ORF">LX73_0527</name>
</gene>
<reference evidence="2 3" key="1">
    <citation type="submission" date="2019-07" db="EMBL/GenBank/DDBJ databases">
        <title>Genomic Encyclopedia of Archaeal and Bacterial Type Strains, Phase II (KMG-II): from individual species to whole genera.</title>
        <authorList>
            <person name="Goeker M."/>
        </authorList>
    </citation>
    <scope>NUCLEOTIDE SEQUENCE [LARGE SCALE GENOMIC DNA]</scope>
    <source>
        <strain evidence="2 3">DSM 21935</strain>
    </source>
</reference>
<name>A0A5D3YMU7_9BACT</name>
<organism evidence="2 3">
    <name type="scientific">Fodinibius salinus</name>
    <dbReference type="NCBI Taxonomy" id="860790"/>
    <lineage>
        <taxon>Bacteria</taxon>
        <taxon>Pseudomonadati</taxon>
        <taxon>Balneolota</taxon>
        <taxon>Balneolia</taxon>
        <taxon>Balneolales</taxon>
        <taxon>Balneolaceae</taxon>
        <taxon>Fodinibius</taxon>
    </lineage>
</organism>
<sequence>MIDRAIHHIIKTAEIPSFSSYEERLHPYICSVFKEIPEAQEQEVKGNNLIFRIGNRQEQPTIALAAHLDKINHYGKDYPDTLPVEVTDEYIEGAMDDCAGLGMMLAIAEKIDLDDAPNLLFFLSEMEESKGLKEHPELLRNNGEGYKHGMGARRIAKQCIAENWVPQQIITLDTTPLFEGESGIALYSKHWELNDLTPSEALIEATEKFIAKFIAANPKVKLDNNTNDYLHYGEVFNQETTDPVVSVALEPSIYPYHQRGERVFIDDIERTLEMLKTYFSNSRS</sequence>
<dbReference type="AlphaFoldDB" id="A0A5D3YMU7"/>
<protein>
    <submittedName>
        <fullName evidence="2">Peptidase family M28</fullName>
    </submittedName>
</protein>